<dbReference type="EMBL" id="MN740582">
    <property type="protein sequence ID" value="QHU35003.1"/>
    <property type="molecule type" value="Genomic_DNA"/>
</dbReference>
<evidence type="ECO:0000256" key="4">
    <source>
        <dbReference type="ARBA" id="ARBA00022755"/>
    </source>
</evidence>
<keyword evidence="4" id="KW-0658">Purine biosynthesis</keyword>
<dbReference type="PROSITE" id="PS51273">
    <property type="entry name" value="GATASE_TYPE_1"/>
    <property type="match status" value="1"/>
</dbReference>
<evidence type="ECO:0000259" key="6">
    <source>
        <dbReference type="Pfam" id="PF00117"/>
    </source>
</evidence>
<evidence type="ECO:0000313" key="7">
    <source>
        <dbReference type="EMBL" id="QHU35003.1"/>
    </source>
</evidence>
<accession>A0A6C0LXD1</accession>
<dbReference type="SUPFAM" id="SSF52317">
    <property type="entry name" value="Class I glutamine amidotransferase-like"/>
    <property type="match status" value="1"/>
</dbReference>
<keyword evidence="2" id="KW-0547">Nucleotide-binding</keyword>
<evidence type="ECO:0000256" key="5">
    <source>
        <dbReference type="ARBA" id="ARBA00022840"/>
    </source>
</evidence>
<evidence type="ECO:0000256" key="2">
    <source>
        <dbReference type="ARBA" id="ARBA00022741"/>
    </source>
</evidence>
<dbReference type="AlphaFoldDB" id="A0A6C0LXD1"/>
<feature type="domain" description="Glutamine amidotransferase" evidence="6">
    <location>
        <begin position="28"/>
        <end position="183"/>
    </location>
</feature>
<dbReference type="InterPro" id="IPR029062">
    <property type="entry name" value="Class_I_gatase-like"/>
</dbReference>
<keyword evidence="5" id="KW-0067">ATP-binding</keyword>
<dbReference type="Gene3D" id="3.40.50.880">
    <property type="match status" value="1"/>
</dbReference>
<dbReference type="GO" id="GO:0005829">
    <property type="term" value="C:cytosol"/>
    <property type="evidence" value="ECO:0007669"/>
    <property type="project" value="TreeGrafter"/>
</dbReference>
<dbReference type="PANTHER" id="PTHR11922">
    <property type="entry name" value="GMP SYNTHASE-RELATED"/>
    <property type="match status" value="1"/>
</dbReference>
<dbReference type="InterPro" id="IPR017926">
    <property type="entry name" value="GATASE"/>
</dbReference>
<dbReference type="Pfam" id="PF00117">
    <property type="entry name" value="GATase"/>
    <property type="match status" value="1"/>
</dbReference>
<reference evidence="7" key="1">
    <citation type="journal article" date="2020" name="Nature">
        <title>Giant virus diversity and host interactions through global metagenomics.</title>
        <authorList>
            <person name="Schulz F."/>
            <person name="Roux S."/>
            <person name="Paez-Espino D."/>
            <person name="Jungbluth S."/>
            <person name="Walsh D.A."/>
            <person name="Denef V.J."/>
            <person name="McMahon K.D."/>
            <person name="Konstantinidis K.T."/>
            <person name="Eloe-Fadrosh E.A."/>
            <person name="Kyrpides N.C."/>
            <person name="Woyke T."/>
        </authorList>
    </citation>
    <scope>NUCLEOTIDE SEQUENCE</scope>
    <source>
        <strain evidence="7">GVMAG-S-1017244-22</strain>
    </source>
</reference>
<keyword evidence="1" id="KW-0436">Ligase</keyword>
<name>A0A6C0LXD1_9ZZZZ</name>
<dbReference type="PANTHER" id="PTHR11922:SF2">
    <property type="entry name" value="GMP SYNTHASE [GLUTAMINE-HYDROLYZING]"/>
    <property type="match status" value="1"/>
</dbReference>
<keyword evidence="3" id="KW-0332">GMP biosynthesis</keyword>
<sequence length="191" mass="22823">MIILIINMYKDQVFHRRFKKRFLYGLEGCKIIFKKWNDISGIKNTLKNKKIAGIIITGSDYFVGDKVYSHIDESILNSNIPILAICYGFQYLIHKFGRHSFIKSSKCGYMIYNNSFRITEPFYIPKNKYYFIHADYIVKVPKHFKIIKKINNKIMIAYNYKKNILGVQFHPEKYKKSSKLFFNTWIKKCLQ</sequence>
<dbReference type="GO" id="GO:0005524">
    <property type="term" value="F:ATP binding"/>
    <property type="evidence" value="ECO:0007669"/>
    <property type="project" value="UniProtKB-KW"/>
</dbReference>
<organism evidence="7">
    <name type="scientific">viral metagenome</name>
    <dbReference type="NCBI Taxonomy" id="1070528"/>
    <lineage>
        <taxon>unclassified sequences</taxon>
        <taxon>metagenomes</taxon>
        <taxon>organismal metagenomes</taxon>
    </lineage>
</organism>
<evidence type="ECO:0000256" key="3">
    <source>
        <dbReference type="ARBA" id="ARBA00022749"/>
    </source>
</evidence>
<evidence type="ECO:0000256" key="1">
    <source>
        <dbReference type="ARBA" id="ARBA00022598"/>
    </source>
</evidence>
<protein>
    <recommendedName>
        <fullName evidence="6">Glutamine amidotransferase domain-containing protein</fullName>
    </recommendedName>
</protein>
<dbReference type="GO" id="GO:0003921">
    <property type="term" value="F:GMP synthase activity"/>
    <property type="evidence" value="ECO:0007669"/>
    <property type="project" value="TreeGrafter"/>
</dbReference>
<proteinExistence type="predicted"/>